<dbReference type="Gene3D" id="3.30.450.20">
    <property type="entry name" value="PAS domain"/>
    <property type="match status" value="1"/>
</dbReference>
<dbReference type="FunFam" id="3.30.70.270:FF:000001">
    <property type="entry name" value="Diguanylate cyclase domain protein"/>
    <property type="match status" value="1"/>
</dbReference>
<dbReference type="Proteomes" id="UP000287374">
    <property type="component" value="Unassembled WGS sequence"/>
</dbReference>
<feature type="domain" description="PAS" evidence="5">
    <location>
        <begin position="212"/>
        <end position="282"/>
    </location>
</feature>
<feature type="transmembrane region" description="Helical" evidence="4">
    <location>
        <begin position="168"/>
        <end position="186"/>
    </location>
</feature>
<dbReference type="InterPro" id="IPR000700">
    <property type="entry name" value="PAS-assoc_C"/>
</dbReference>
<dbReference type="SUPFAM" id="SSF55785">
    <property type="entry name" value="PYP-like sensor domain (PAS domain)"/>
    <property type="match status" value="1"/>
</dbReference>
<dbReference type="InterPro" id="IPR035965">
    <property type="entry name" value="PAS-like_dom_sf"/>
</dbReference>
<comment type="cofactor">
    <cofactor evidence="1">
        <name>Mg(2+)</name>
        <dbReference type="ChEBI" id="CHEBI:18420"/>
    </cofactor>
</comment>
<dbReference type="Pfam" id="PF00989">
    <property type="entry name" value="PAS"/>
    <property type="match status" value="1"/>
</dbReference>
<organism evidence="8 10">
    <name type="scientific">Legionella qingyii</name>
    <dbReference type="NCBI Taxonomy" id="2184757"/>
    <lineage>
        <taxon>Bacteria</taxon>
        <taxon>Pseudomonadati</taxon>
        <taxon>Pseudomonadota</taxon>
        <taxon>Gammaproteobacteria</taxon>
        <taxon>Legionellales</taxon>
        <taxon>Legionellaceae</taxon>
        <taxon>Legionella</taxon>
    </lineage>
</organism>
<dbReference type="Pfam" id="PF00990">
    <property type="entry name" value="GGDEF"/>
    <property type="match status" value="1"/>
</dbReference>
<dbReference type="GO" id="GO:0043709">
    <property type="term" value="P:cell adhesion involved in single-species biofilm formation"/>
    <property type="evidence" value="ECO:0007669"/>
    <property type="project" value="TreeGrafter"/>
</dbReference>
<dbReference type="OrthoDB" id="9812260at2"/>
<feature type="transmembrane region" description="Helical" evidence="4">
    <location>
        <begin position="49"/>
        <end position="71"/>
    </location>
</feature>
<dbReference type="GO" id="GO:1902201">
    <property type="term" value="P:negative regulation of bacterial-type flagellum-dependent cell motility"/>
    <property type="evidence" value="ECO:0007669"/>
    <property type="project" value="TreeGrafter"/>
</dbReference>
<evidence type="ECO:0000313" key="8">
    <source>
        <dbReference type="EMBL" id="PWY54168.1"/>
    </source>
</evidence>
<dbReference type="EMBL" id="RZGX01000006">
    <property type="protein sequence ID" value="RUR24067.1"/>
    <property type="molecule type" value="Genomic_DNA"/>
</dbReference>
<feature type="transmembrane region" description="Helical" evidence="4">
    <location>
        <begin position="23"/>
        <end position="43"/>
    </location>
</feature>
<evidence type="ECO:0000313" key="9">
    <source>
        <dbReference type="EMBL" id="RUR24067.1"/>
    </source>
</evidence>
<evidence type="ECO:0000259" key="6">
    <source>
        <dbReference type="PROSITE" id="PS50113"/>
    </source>
</evidence>
<dbReference type="EC" id="2.7.7.65" evidence="2"/>
<dbReference type="AlphaFoldDB" id="A0A317TYN5"/>
<keyword evidence="4" id="KW-1133">Transmembrane helix</keyword>
<dbReference type="PROSITE" id="PS50112">
    <property type="entry name" value="PAS"/>
    <property type="match status" value="1"/>
</dbReference>
<sequence>MDFPGVTSSEIENKLITESYKKFYVLVIADFFATIIFALIIWVQVNNKLLVVIWVLTMVVFNQLLRGLFLFRYHRETKEGGVLHPSFWKKYFVINNLLSGILWALGGLLFLCIDDPLHRMGIFVYLIGLLGAPAAKLLTIYNAYIAFMAPIWLLLIFLSVSITPSLSVILFMAILLYALIVIYSTAEVNQFLMRSIYLEIYSSNLLSDLRHSEESFRNTIENAPIGMAIVSPEGKCIHANRTLQEILGYSGEELHGKNMMDITYVDDVSMTQDAMSKLLQGELRISHMEKRYIRKDGSIIWVMVSATLIRDEHGEPINFIVQMKDVSDRIQNEEKMRELNEKTMGTLNELKLLEHDESLLNKLNRSLQICITTEEAYPRINLIAQDLFPDLSGGLSVYNKGVNQMETVVQWGKEQLMPKTFLPIDCFSIREATTNVVDDPNKSVPCSHYKTPPQGGYMALPLMVQNELIGAIHLLAPKGKKLTQHQQDMANSFGNIVKLAIANINLRISLSELSLHDPLTNLYNRRYLNDILSRELIRIARDKNTLCVAMLDIDNFKKFNDIYSHLAGDELLKTIGKLLKDNFRESDISFRFGGEEFVVVLLNATLNNAMSKMDALREKIKTISIYFKGNPLDNITISIGVAEAPKHGATIDEIIKAADHALYAAKQAGKDKVKAYSQNS</sequence>
<dbReference type="InterPro" id="IPR013767">
    <property type="entry name" value="PAS_fold"/>
</dbReference>
<dbReference type="InterPro" id="IPR000014">
    <property type="entry name" value="PAS"/>
</dbReference>
<evidence type="ECO:0000256" key="2">
    <source>
        <dbReference type="ARBA" id="ARBA00012528"/>
    </source>
</evidence>
<dbReference type="InterPro" id="IPR043128">
    <property type="entry name" value="Rev_trsase/Diguanyl_cyclase"/>
</dbReference>
<dbReference type="NCBIfam" id="TIGR00229">
    <property type="entry name" value="sensory_box"/>
    <property type="match status" value="1"/>
</dbReference>
<protein>
    <recommendedName>
        <fullName evidence="2">diguanylate cyclase</fullName>
        <ecNumber evidence="2">2.7.7.65</ecNumber>
    </recommendedName>
</protein>
<name>A0A317TYN5_9GAMM</name>
<dbReference type="GO" id="GO:0052621">
    <property type="term" value="F:diguanylate cyclase activity"/>
    <property type="evidence" value="ECO:0007669"/>
    <property type="project" value="UniProtKB-EC"/>
</dbReference>
<evidence type="ECO:0000313" key="11">
    <source>
        <dbReference type="Proteomes" id="UP000287374"/>
    </source>
</evidence>
<dbReference type="RefSeq" id="WP_110143981.1">
    <property type="nucleotide sequence ID" value="NZ_QHJG01000042.1"/>
</dbReference>
<dbReference type="SMART" id="SM00086">
    <property type="entry name" value="PAC"/>
    <property type="match status" value="1"/>
</dbReference>
<dbReference type="EMBL" id="QHJG01000042">
    <property type="protein sequence ID" value="PWY54168.1"/>
    <property type="molecule type" value="Genomic_DNA"/>
</dbReference>
<dbReference type="SMART" id="SM00091">
    <property type="entry name" value="PAS"/>
    <property type="match status" value="1"/>
</dbReference>
<keyword evidence="11" id="KW-1185">Reference proteome</keyword>
<feature type="domain" description="PAC" evidence="6">
    <location>
        <begin position="286"/>
        <end position="338"/>
    </location>
</feature>
<dbReference type="InterPro" id="IPR029787">
    <property type="entry name" value="Nucleotide_cyclase"/>
</dbReference>
<dbReference type="InterPro" id="IPR029016">
    <property type="entry name" value="GAF-like_dom_sf"/>
</dbReference>
<feature type="transmembrane region" description="Helical" evidence="4">
    <location>
        <begin position="117"/>
        <end position="135"/>
    </location>
</feature>
<dbReference type="Gene3D" id="3.30.70.270">
    <property type="match status" value="1"/>
</dbReference>
<keyword evidence="4" id="KW-0472">Membrane</keyword>
<evidence type="ECO:0000256" key="3">
    <source>
        <dbReference type="ARBA" id="ARBA00034247"/>
    </source>
</evidence>
<accession>A0A317TYN5</accession>
<reference evidence="8 10" key="1">
    <citation type="submission" date="2018-05" db="EMBL/GenBank/DDBJ databases">
        <title>Legionella qingyii sp.nov., whole genome shotgun sequence.</title>
        <authorList>
            <person name="Wu H."/>
            <person name="Zhu Q."/>
            <person name="Hu C."/>
        </authorList>
    </citation>
    <scope>NUCLEOTIDE SEQUENCE [LARGE SCALE GENOMIC DNA]</scope>
    <source>
        <strain evidence="8 10">HEB18</strain>
    </source>
</reference>
<evidence type="ECO:0000259" key="7">
    <source>
        <dbReference type="PROSITE" id="PS50887"/>
    </source>
</evidence>
<dbReference type="CDD" id="cd00130">
    <property type="entry name" value="PAS"/>
    <property type="match status" value="1"/>
</dbReference>
<comment type="catalytic activity">
    <reaction evidence="3">
        <text>2 GTP = 3',3'-c-di-GMP + 2 diphosphate</text>
        <dbReference type="Rhea" id="RHEA:24898"/>
        <dbReference type="ChEBI" id="CHEBI:33019"/>
        <dbReference type="ChEBI" id="CHEBI:37565"/>
        <dbReference type="ChEBI" id="CHEBI:58805"/>
        <dbReference type="EC" id="2.7.7.65"/>
    </reaction>
</comment>
<dbReference type="InterPro" id="IPR000160">
    <property type="entry name" value="GGDEF_dom"/>
</dbReference>
<dbReference type="CDD" id="cd01949">
    <property type="entry name" value="GGDEF"/>
    <property type="match status" value="1"/>
</dbReference>
<evidence type="ECO:0000313" key="10">
    <source>
        <dbReference type="Proteomes" id="UP000247152"/>
    </source>
</evidence>
<dbReference type="PROSITE" id="PS50887">
    <property type="entry name" value="GGDEF"/>
    <property type="match status" value="1"/>
</dbReference>
<dbReference type="InterPro" id="IPR001610">
    <property type="entry name" value="PAC"/>
</dbReference>
<gene>
    <name evidence="8" type="ORF">DGG96_18320</name>
    <name evidence="9" type="ORF">ELY20_05750</name>
</gene>
<feature type="transmembrane region" description="Helical" evidence="4">
    <location>
        <begin position="92"/>
        <end position="111"/>
    </location>
</feature>
<dbReference type="Gene3D" id="3.30.450.40">
    <property type="match status" value="1"/>
</dbReference>
<dbReference type="InterPro" id="IPR050469">
    <property type="entry name" value="Diguanylate_Cyclase"/>
</dbReference>
<dbReference type="SUPFAM" id="SSF55781">
    <property type="entry name" value="GAF domain-like"/>
    <property type="match status" value="1"/>
</dbReference>
<dbReference type="NCBIfam" id="TIGR00254">
    <property type="entry name" value="GGDEF"/>
    <property type="match status" value="1"/>
</dbReference>
<dbReference type="PANTHER" id="PTHR45138">
    <property type="entry name" value="REGULATORY COMPONENTS OF SENSORY TRANSDUCTION SYSTEM"/>
    <property type="match status" value="1"/>
</dbReference>
<dbReference type="SMART" id="SM00267">
    <property type="entry name" value="GGDEF"/>
    <property type="match status" value="1"/>
</dbReference>
<keyword evidence="4" id="KW-0812">Transmembrane</keyword>
<dbReference type="GO" id="GO:0006355">
    <property type="term" value="P:regulation of DNA-templated transcription"/>
    <property type="evidence" value="ECO:0007669"/>
    <property type="project" value="InterPro"/>
</dbReference>
<proteinExistence type="predicted"/>
<dbReference type="PROSITE" id="PS50113">
    <property type="entry name" value="PAC"/>
    <property type="match status" value="1"/>
</dbReference>
<dbReference type="GO" id="GO:0005886">
    <property type="term" value="C:plasma membrane"/>
    <property type="evidence" value="ECO:0007669"/>
    <property type="project" value="TreeGrafter"/>
</dbReference>
<evidence type="ECO:0000256" key="4">
    <source>
        <dbReference type="SAM" id="Phobius"/>
    </source>
</evidence>
<comment type="caution">
    <text evidence="8">The sequence shown here is derived from an EMBL/GenBank/DDBJ whole genome shotgun (WGS) entry which is preliminary data.</text>
</comment>
<evidence type="ECO:0000256" key="1">
    <source>
        <dbReference type="ARBA" id="ARBA00001946"/>
    </source>
</evidence>
<reference evidence="9 11" key="2">
    <citation type="submission" date="2018-12" db="EMBL/GenBank/DDBJ databases">
        <title>Legionella sp,whole genome shotgun sequence.</title>
        <authorList>
            <person name="Wu H."/>
        </authorList>
    </citation>
    <scope>NUCLEOTIDE SEQUENCE [LARGE SCALE GENOMIC DNA]</scope>
    <source>
        <strain evidence="9">Km489</strain>
        <strain evidence="11">km489</strain>
    </source>
</reference>
<dbReference type="PANTHER" id="PTHR45138:SF9">
    <property type="entry name" value="DIGUANYLATE CYCLASE DGCM-RELATED"/>
    <property type="match status" value="1"/>
</dbReference>
<dbReference type="Proteomes" id="UP000247152">
    <property type="component" value="Unassembled WGS sequence"/>
</dbReference>
<evidence type="ECO:0000259" key="5">
    <source>
        <dbReference type="PROSITE" id="PS50112"/>
    </source>
</evidence>
<feature type="domain" description="GGDEF" evidence="7">
    <location>
        <begin position="544"/>
        <end position="678"/>
    </location>
</feature>
<dbReference type="SUPFAM" id="SSF55073">
    <property type="entry name" value="Nucleotide cyclase"/>
    <property type="match status" value="1"/>
</dbReference>